<evidence type="ECO:0000256" key="6">
    <source>
        <dbReference type="ARBA" id="ARBA00022989"/>
    </source>
</evidence>
<comment type="subcellular location">
    <subcellularLocation>
        <location evidence="1">Cell membrane</location>
        <topology evidence="1">Multi-pass membrane protein</topology>
    </subcellularLocation>
</comment>
<keyword evidence="5 8" id="KW-0812">Transmembrane</keyword>
<dbReference type="GO" id="GO:0022857">
    <property type="term" value="F:transmembrane transporter activity"/>
    <property type="evidence" value="ECO:0007669"/>
    <property type="project" value="InterPro"/>
</dbReference>
<keyword evidence="3" id="KW-0813">Transport</keyword>
<evidence type="ECO:0000256" key="5">
    <source>
        <dbReference type="ARBA" id="ARBA00022692"/>
    </source>
</evidence>
<comment type="similarity">
    <text evidence="2">Belongs to the binding-protein-dependent transport system permease family. FecCD subfamily.</text>
</comment>
<feature type="transmembrane region" description="Helical" evidence="8">
    <location>
        <begin position="135"/>
        <end position="153"/>
    </location>
</feature>
<evidence type="ECO:0000256" key="3">
    <source>
        <dbReference type="ARBA" id="ARBA00022448"/>
    </source>
</evidence>
<dbReference type="FunFam" id="1.10.3470.10:FF:000001">
    <property type="entry name" value="Vitamin B12 ABC transporter permease BtuC"/>
    <property type="match status" value="1"/>
</dbReference>
<evidence type="ECO:0000256" key="2">
    <source>
        <dbReference type="ARBA" id="ARBA00007935"/>
    </source>
</evidence>
<keyword evidence="6 8" id="KW-1133">Transmembrane helix</keyword>
<feature type="transmembrane region" description="Helical" evidence="8">
    <location>
        <begin position="25"/>
        <end position="45"/>
    </location>
</feature>
<feature type="transmembrane region" description="Helical" evidence="8">
    <location>
        <begin position="255"/>
        <end position="280"/>
    </location>
</feature>
<organism evidence="9 10">
    <name type="scientific">Nakamurella aerolata</name>
    <dbReference type="NCBI Taxonomy" id="1656892"/>
    <lineage>
        <taxon>Bacteria</taxon>
        <taxon>Bacillati</taxon>
        <taxon>Actinomycetota</taxon>
        <taxon>Actinomycetes</taxon>
        <taxon>Nakamurellales</taxon>
        <taxon>Nakamurellaceae</taxon>
        <taxon>Nakamurella</taxon>
    </lineage>
</organism>
<dbReference type="AlphaFoldDB" id="A0A849AB03"/>
<proteinExistence type="inferred from homology"/>
<dbReference type="SUPFAM" id="SSF81345">
    <property type="entry name" value="ABC transporter involved in vitamin B12 uptake, BtuC"/>
    <property type="match status" value="1"/>
</dbReference>
<feature type="transmembrane region" description="Helical" evidence="8">
    <location>
        <begin position="165"/>
        <end position="186"/>
    </location>
</feature>
<evidence type="ECO:0000313" key="10">
    <source>
        <dbReference type="Proteomes" id="UP000562984"/>
    </source>
</evidence>
<protein>
    <submittedName>
        <fullName evidence="9">Iron chelate uptake ABC transporter family permease subunit</fullName>
    </submittedName>
</protein>
<dbReference type="PANTHER" id="PTHR30472">
    <property type="entry name" value="FERRIC ENTEROBACTIN TRANSPORT SYSTEM PERMEASE PROTEIN"/>
    <property type="match status" value="1"/>
</dbReference>
<reference evidence="9 10" key="1">
    <citation type="submission" date="2020-05" db="EMBL/GenBank/DDBJ databases">
        <title>Nakamurella sp. DB0629 isolated from air conditioner.</title>
        <authorList>
            <person name="Kim D.H."/>
            <person name="Kim D.-U."/>
        </authorList>
    </citation>
    <scope>NUCLEOTIDE SEQUENCE [LARGE SCALE GENOMIC DNA]</scope>
    <source>
        <strain evidence="9 10">DB0629</strain>
    </source>
</reference>
<dbReference type="PANTHER" id="PTHR30472:SF1">
    <property type="entry name" value="FE(3+) DICITRATE TRANSPORT SYSTEM PERMEASE PROTEIN FECC-RELATED"/>
    <property type="match status" value="1"/>
</dbReference>
<gene>
    <name evidence="9" type="ORF">HKD39_14145</name>
</gene>
<dbReference type="EMBL" id="JABEND010000008">
    <property type="protein sequence ID" value="NNG36833.1"/>
    <property type="molecule type" value="Genomic_DNA"/>
</dbReference>
<dbReference type="CDD" id="cd06550">
    <property type="entry name" value="TM_ABC_iron-siderophores_like"/>
    <property type="match status" value="1"/>
</dbReference>
<keyword evidence="10" id="KW-1185">Reference proteome</keyword>
<dbReference type="Gene3D" id="1.10.3470.10">
    <property type="entry name" value="ABC transporter involved in vitamin B12 uptake, BtuC"/>
    <property type="match status" value="1"/>
</dbReference>
<dbReference type="Proteomes" id="UP000562984">
    <property type="component" value="Unassembled WGS sequence"/>
</dbReference>
<name>A0A849AB03_9ACTN</name>
<evidence type="ECO:0000256" key="8">
    <source>
        <dbReference type="SAM" id="Phobius"/>
    </source>
</evidence>
<dbReference type="Pfam" id="PF01032">
    <property type="entry name" value="FecCD"/>
    <property type="match status" value="1"/>
</dbReference>
<evidence type="ECO:0000313" key="9">
    <source>
        <dbReference type="EMBL" id="NNG36833.1"/>
    </source>
</evidence>
<sequence length="349" mass="35248">MPVRRTARGAGTPVKPAGTLTGRRVAVLTAALAALLVVCVLSIAIGENLIGPAAVLRGLFAPPGSIEHNIVWASRVPRTVVGLVVGLALALAGGVIQALTRNPLADPGILGVNAGAAFVVAIGIAVLGVDRPIGYVWFALVGAAVTTVAVYAIGGGRGRATPVRLTLAGVALGAVLAGITQGITLLNPRAFDEFRAWSAGTLAGRYLDTVWQVLPFVVLGALLVAVLPRNLNGMAMGEDTATALGINVGRTRAGAVLAVTLLAGAATALAGPIAFVGLMVPHLARWLVGADQRWILAVSAVGGPMLVLLADVIGRVIIRPDEMPVSIVAAFVGAPVLIALVRRKGASGL</sequence>
<comment type="caution">
    <text evidence="9">The sequence shown here is derived from an EMBL/GenBank/DDBJ whole genome shotgun (WGS) entry which is preliminary data.</text>
</comment>
<evidence type="ECO:0000256" key="7">
    <source>
        <dbReference type="ARBA" id="ARBA00023136"/>
    </source>
</evidence>
<feature type="transmembrane region" description="Helical" evidence="8">
    <location>
        <begin position="79"/>
        <end position="96"/>
    </location>
</feature>
<feature type="transmembrane region" description="Helical" evidence="8">
    <location>
        <begin position="325"/>
        <end position="342"/>
    </location>
</feature>
<keyword evidence="4" id="KW-1003">Cell membrane</keyword>
<evidence type="ECO:0000256" key="4">
    <source>
        <dbReference type="ARBA" id="ARBA00022475"/>
    </source>
</evidence>
<dbReference type="GO" id="GO:0005886">
    <property type="term" value="C:plasma membrane"/>
    <property type="evidence" value="ECO:0007669"/>
    <property type="project" value="UniProtKB-SubCell"/>
</dbReference>
<feature type="transmembrane region" description="Helical" evidence="8">
    <location>
        <begin position="206"/>
        <end position="227"/>
    </location>
</feature>
<accession>A0A849AB03</accession>
<dbReference type="GO" id="GO:0033214">
    <property type="term" value="P:siderophore-iron import into cell"/>
    <property type="evidence" value="ECO:0007669"/>
    <property type="project" value="TreeGrafter"/>
</dbReference>
<keyword evidence="7 8" id="KW-0472">Membrane</keyword>
<evidence type="ECO:0000256" key="1">
    <source>
        <dbReference type="ARBA" id="ARBA00004651"/>
    </source>
</evidence>
<dbReference type="InterPro" id="IPR000522">
    <property type="entry name" value="ABC_transptr_permease_BtuC"/>
</dbReference>
<dbReference type="InterPro" id="IPR037294">
    <property type="entry name" value="ABC_BtuC-like"/>
</dbReference>
<feature type="transmembrane region" description="Helical" evidence="8">
    <location>
        <begin position="292"/>
        <end position="313"/>
    </location>
</feature>
<feature type="transmembrane region" description="Helical" evidence="8">
    <location>
        <begin position="108"/>
        <end position="129"/>
    </location>
</feature>